<proteinExistence type="predicted"/>
<dbReference type="AlphaFoldDB" id="A0AAW6FIB8"/>
<reference evidence="2" key="1">
    <citation type="submission" date="2023-01" db="EMBL/GenBank/DDBJ databases">
        <title>Human gut microbiome strain richness.</title>
        <authorList>
            <person name="Chen-Liaw A."/>
        </authorList>
    </citation>
    <scope>NUCLEOTIDE SEQUENCE</scope>
    <source>
        <strain evidence="2">RTP21484st1_B7_RTP21484_190118</strain>
    </source>
</reference>
<comment type="caution">
    <text evidence="2">The sequence shown here is derived from an EMBL/GenBank/DDBJ whole genome shotgun (WGS) entry which is preliminary data.</text>
</comment>
<evidence type="ECO:0000313" key="3">
    <source>
        <dbReference type="Proteomes" id="UP001212263"/>
    </source>
</evidence>
<organism evidence="2 3">
    <name type="scientific">Odoribacter splanchnicus</name>
    <dbReference type="NCBI Taxonomy" id="28118"/>
    <lineage>
        <taxon>Bacteria</taxon>
        <taxon>Pseudomonadati</taxon>
        <taxon>Bacteroidota</taxon>
        <taxon>Bacteroidia</taxon>
        <taxon>Bacteroidales</taxon>
        <taxon>Odoribacteraceae</taxon>
        <taxon>Odoribacter</taxon>
    </lineage>
</organism>
<gene>
    <name evidence="2" type="ORF">PN645_06535</name>
</gene>
<evidence type="ECO:0000313" key="2">
    <source>
        <dbReference type="EMBL" id="MDB9222664.1"/>
    </source>
</evidence>
<dbReference type="Proteomes" id="UP001212263">
    <property type="component" value="Unassembled WGS sequence"/>
</dbReference>
<protein>
    <submittedName>
        <fullName evidence="2">PKD-like family lipoprotein</fullName>
    </submittedName>
</protein>
<dbReference type="RefSeq" id="WP_272054326.1">
    <property type="nucleotide sequence ID" value="NZ_JAQMRB010000009.1"/>
</dbReference>
<sequence>MKTVYRFLLVALLAMAATSCLYEDKGNYDYHAINDITIGGIASGQEYPVVSFVDTLRIKPQITCAQSTDESTLEYQWSVLITEGEQYERVIGKEKNLEWPADLKAGKYTGLFKVYDKISGLSWIQSFKIVATTVTSEGYLVLCRQENRPRMDIIHTVDQDRELVGRDIFDGGSLVGEPIGFDYTSGLWGSLVLHTSESSWSLNTQELTISEESDLKYEFGMPPASVDARKVEITTLRNDNVYVLIDAAGDMYIKREWGELYALPINHLKGEDTYFEMAPWIGVRKGKGITQVDQSIMLFDNTNKRFMEIPGGAFLPRVMQYENTDLWPSAQVDKEIIHMESNMNYTFALMKDSGGKVWMYGVELNGDSKNVQKYLMEVKGSGIEKATAFAFHSLYPYLFYAVGGEVYRFDYSMQAPAEKVLTYPDATVVKLHFPIYLGWIAYADWQKERQYNLVVGYNNTKKPETNCGTVAIYKVPALRGDLTLCKEYTDLGYIIDLAYKENN</sequence>
<dbReference type="EMBL" id="JAQMRD010000006">
    <property type="protein sequence ID" value="MDB9222664.1"/>
    <property type="molecule type" value="Genomic_DNA"/>
</dbReference>
<dbReference type="InterPro" id="IPR032183">
    <property type="entry name" value="PKD-like"/>
</dbReference>
<accession>A0AAW6FIB8</accession>
<name>A0AAW6FIB8_9BACT</name>
<feature type="chain" id="PRO_5043767503" evidence="1">
    <location>
        <begin position="23"/>
        <end position="503"/>
    </location>
</feature>
<keyword evidence="1" id="KW-0732">Signal</keyword>
<feature type="signal peptide" evidence="1">
    <location>
        <begin position="1"/>
        <end position="22"/>
    </location>
</feature>
<dbReference type="Pfam" id="PF16407">
    <property type="entry name" value="PKD_2"/>
    <property type="match status" value="1"/>
</dbReference>
<evidence type="ECO:0000256" key="1">
    <source>
        <dbReference type="SAM" id="SignalP"/>
    </source>
</evidence>
<keyword evidence="2" id="KW-0449">Lipoprotein</keyword>
<dbReference type="PROSITE" id="PS51257">
    <property type="entry name" value="PROKAR_LIPOPROTEIN"/>
    <property type="match status" value="1"/>
</dbReference>